<dbReference type="InterPro" id="IPR011604">
    <property type="entry name" value="PDDEXK-like_dom_sf"/>
</dbReference>
<dbReference type="InterPro" id="IPR051703">
    <property type="entry name" value="NF-kappa-B_Signaling_Reg"/>
</dbReference>
<name>A0ABQ9GHB9_9NEOP</name>
<dbReference type="PANTHER" id="PTHR46609:SF8">
    <property type="entry name" value="YQAJ VIRAL RECOMBINASE DOMAIN-CONTAINING PROTEIN"/>
    <property type="match status" value="1"/>
</dbReference>
<dbReference type="EMBL" id="JARBHB010000012">
    <property type="protein sequence ID" value="KAJ8871425.1"/>
    <property type="molecule type" value="Genomic_DNA"/>
</dbReference>
<dbReference type="PANTHER" id="PTHR46609">
    <property type="entry name" value="EXONUCLEASE, PHAGE-TYPE/RECB, C-TERMINAL DOMAIN-CONTAINING PROTEIN"/>
    <property type="match status" value="1"/>
</dbReference>
<comment type="caution">
    <text evidence="1">The sequence shown here is derived from an EMBL/GenBank/DDBJ whole genome shotgun (WGS) entry which is preliminary data.</text>
</comment>
<evidence type="ECO:0000313" key="1">
    <source>
        <dbReference type="EMBL" id="KAJ8871425.1"/>
    </source>
</evidence>
<dbReference type="Proteomes" id="UP001159363">
    <property type="component" value="Chromosome 11"/>
</dbReference>
<evidence type="ECO:0000313" key="2">
    <source>
        <dbReference type="Proteomes" id="UP001159363"/>
    </source>
</evidence>
<sequence length="389" mass="44088">MPLVRMKFARFCTGCSFPVISILLFSPRPSIAEVTRISISLFAVRNHLPFPPVIGAIRTRFTRQSLKPVIYAEPPTALCTCFAPRQRQSVSCFKGDGLCGRGDVWRRIEEQRSYTRGRACPCTAGRPHSYSSCPVAYASKPRGTPATAINALYHPNKQNTLVFKGMVDMSQHIVVDDVIRDEQLYCTEKVFSTIKRNVTRKWSSDGVQWRGKQECARLNVERKIRLTASNFGAVCKRRTATSSLMKKILHIQPPSSAAKQRGITNGECGLFVDLKRGWFAASPDALVGVDGIVQVKCLYRVRDLAPSQAARNLKNPSFYCNLDNEGNLKIKKKDHDFYYQVQGQLAIADRTSCDFMVWAPRGMSVERIERYKHFFRLMFEKLDSFYDNS</sequence>
<accession>A0ABQ9GHB9</accession>
<evidence type="ECO:0008006" key="3">
    <source>
        <dbReference type="Google" id="ProtNLM"/>
    </source>
</evidence>
<organism evidence="1 2">
    <name type="scientific">Dryococelus australis</name>
    <dbReference type="NCBI Taxonomy" id="614101"/>
    <lineage>
        <taxon>Eukaryota</taxon>
        <taxon>Metazoa</taxon>
        <taxon>Ecdysozoa</taxon>
        <taxon>Arthropoda</taxon>
        <taxon>Hexapoda</taxon>
        <taxon>Insecta</taxon>
        <taxon>Pterygota</taxon>
        <taxon>Neoptera</taxon>
        <taxon>Polyneoptera</taxon>
        <taxon>Phasmatodea</taxon>
        <taxon>Verophasmatodea</taxon>
        <taxon>Anareolatae</taxon>
        <taxon>Phasmatidae</taxon>
        <taxon>Eurycanthinae</taxon>
        <taxon>Dryococelus</taxon>
    </lineage>
</organism>
<gene>
    <name evidence="1" type="ORF">PR048_027742</name>
</gene>
<dbReference type="SUPFAM" id="SSF52980">
    <property type="entry name" value="Restriction endonuclease-like"/>
    <property type="match status" value="1"/>
</dbReference>
<reference evidence="1 2" key="1">
    <citation type="submission" date="2023-02" db="EMBL/GenBank/DDBJ databases">
        <title>LHISI_Scaffold_Assembly.</title>
        <authorList>
            <person name="Stuart O.P."/>
            <person name="Cleave R."/>
            <person name="Magrath M.J.L."/>
            <person name="Mikheyev A.S."/>
        </authorList>
    </citation>
    <scope>NUCLEOTIDE SEQUENCE [LARGE SCALE GENOMIC DNA]</scope>
    <source>
        <strain evidence="1">Daus_M_001</strain>
        <tissue evidence="1">Leg muscle</tissue>
    </source>
</reference>
<protein>
    <recommendedName>
        <fullName evidence="3">YqaJ viral recombinase domain-containing protein</fullName>
    </recommendedName>
</protein>
<dbReference type="Gene3D" id="3.90.320.10">
    <property type="match status" value="1"/>
</dbReference>
<proteinExistence type="predicted"/>
<keyword evidence="2" id="KW-1185">Reference proteome</keyword>
<dbReference type="InterPro" id="IPR011335">
    <property type="entry name" value="Restrct_endonuc-II-like"/>
</dbReference>
<dbReference type="CDD" id="cd22343">
    <property type="entry name" value="PDDEXK_lambda_exonuclease-like"/>
    <property type="match status" value="1"/>
</dbReference>